<dbReference type="Pfam" id="PF02589">
    <property type="entry name" value="LUD_dom"/>
    <property type="match status" value="1"/>
</dbReference>
<evidence type="ECO:0000313" key="3">
    <source>
        <dbReference type="Proteomes" id="UP000010880"/>
    </source>
</evidence>
<dbReference type="STRING" id="748449.Halha_1364"/>
<dbReference type="InterPro" id="IPR003741">
    <property type="entry name" value="LUD_dom"/>
</dbReference>
<dbReference type="PANTHER" id="PTHR36179">
    <property type="entry name" value="LUD_DOM DOMAIN-CONTAINING PROTEIN"/>
    <property type="match status" value="1"/>
</dbReference>
<reference evidence="3" key="1">
    <citation type="submission" date="2012-02" db="EMBL/GenBank/DDBJ databases">
        <title>The complete genome of Halobacteroides halobius DSM 5150.</title>
        <authorList>
            <person name="Lucas S."/>
            <person name="Copeland A."/>
            <person name="Lapidus A."/>
            <person name="Glavina del Rio T."/>
            <person name="Dalin E."/>
            <person name="Tice H."/>
            <person name="Bruce D."/>
            <person name="Goodwin L."/>
            <person name="Pitluck S."/>
            <person name="Peters L."/>
            <person name="Mikhailova N."/>
            <person name="Gu W."/>
            <person name="Kyrpides N."/>
            <person name="Mavromatis K."/>
            <person name="Ivanova N."/>
            <person name="Brettin T."/>
            <person name="Detter J.C."/>
            <person name="Han C."/>
            <person name="Larimer F."/>
            <person name="Land M."/>
            <person name="Hauser L."/>
            <person name="Markowitz V."/>
            <person name="Cheng J.-F."/>
            <person name="Hugenholtz P."/>
            <person name="Woyke T."/>
            <person name="Wu D."/>
            <person name="Tindall B."/>
            <person name="Pomrenke H."/>
            <person name="Brambilla E."/>
            <person name="Klenk H.-P."/>
            <person name="Eisen J.A."/>
        </authorList>
    </citation>
    <scope>NUCLEOTIDE SEQUENCE [LARGE SCALE GENOMIC DNA]</scope>
    <source>
        <strain evidence="3">ATCC 35273 / DSM 5150 / MD-1</strain>
    </source>
</reference>
<protein>
    <recommendedName>
        <fullName evidence="1">LUD domain-containing protein</fullName>
    </recommendedName>
</protein>
<dbReference type="AlphaFoldDB" id="L0KAD7"/>
<dbReference type="PIRSF" id="PIRSF020269">
    <property type="entry name" value="DUF1121"/>
    <property type="match status" value="1"/>
</dbReference>
<sequence length="211" mass="23319">MKPRKKHYRVNAKQLIDKLEQRGMKGYYCANKEEALKQVMSLLSAGTSVSWGGSMTLEALDIKEKVHQGNYTVYDRAKASSEEEKEKIYHQALNSDYFLTSTNAITKDGKLVNIDGRGNRVAALIYGPKNVIVVAGMNKLTIDEEDARKRVRNEAAPINTQRLEMETPCAITGSCANCTGDSSICSQTVITRLSKPAGRIKVVLVGEQLGY</sequence>
<dbReference type="HOGENOM" id="CLU_107893_1_0_9"/>
<dbReference type="PATRIC" id="fig|748449.3.peg.1320"/>
<accession>L0KAD7</accession>
<name>L0KAD7_HALHC</name>
<dbReference type="eggNOG" id="COG1139">
    <property type="taxonomic scope" value="Bacteria"/>
</dbReference>
<dbReference type="Proteomes" id="UP000010880">
    <property type="component" value="Chromosome"/>
</dbReference>
<evidence type="ECO:0000313" key="2">
    <source>
        <dbReference type="EMBL" id="AGB41309.1"/>
    </source>
</evidence>
<dbReference type="PANTHER" id="PTHR36179:SF2">
    <property type="entry name" value="LUD DOMAIN-CONTAINING PROTEIN"/>
    <property type="match status" value="1"/>
</dbReference>
<dbReference type="InterPro" id="IPR009501">
    <property type="entry name" value="UCP020269"/>
</dbReference>
<gene>
    <name evidence="2" type="ordered locus">Halha_1364</name>
</gene>
<dbReference type="KEGG" id="hhl:Halha_1364"/>
<keyword evidence="3" id="KW-1185">Reference proteome</keyword>
<feature type="domain" description="LUD" evidence="1">
    <location>
        <begin position="13"/>
        <end position="205"/>
    </location>
</feature>
<organism evidence="2 3">
    <name type="scientific">Halobacteroides halobius (strain ATCC 35273 / DSM 5150 / MD-1)</name>
    <dbReference type="NCBI Taxonomy" id="748449"/>
    <lineage>
        <taxon>Bacteria</taxon>
        <taxon>Bacillati</taxon>
        <taxon>Bacillota</taxon>
        <taxon>Clostridia</taxon>
        <taxon>Halanaerobiales</taxon>
        <taxon>Halobacteroidaceae</taxon>
        <taxon>Halobacteroides</taxon>
    </lineage>
</organism>
<proteinExistence type="predicted"/>
<dbReference type="EMBL" id="CP003359">
    <property type="protein sequence ID" value="AGB41309.1"/>
    <property type="molecule type" value="Genomic_DNA"/>
</dbReference>
<evidence type="ECO:0000259" key="1">
    <source>
        <dbReference type="Pfam" id="PF02589"/>
    </source>
</evidence>
<dbReference type="RefSeq" id="WP_015327031.1">
    <property type="nucleotide sequence ID" value="NC_019978.1"/>
</dbReference>
<dbReference type="OrthoDB" id="9809147at2"/>